<keyword evidence="2" id="KW-0812">Transmembrane</keyword>
<dbReference type="RefSeq" id="XP_018132982.1">
    <property type="nucleotide sequence ID" value="XM_018272209.2"/>
</dbReference>
<keyword evidence="2" id="KW-1133">Transmembrane helix</keyword>
<organism evidence="3 4">
    <name type="scientific">Pseudogymnoascus verrucosus</name>
    <dbReference type="NCBI Taxonomy" id="342668"/>
    <lineage>
        <taxon>Eukaryota</taxon>
        <taxon>Fungi</taxon>
        <taxon>Dikarya</taxon>
        <taxon>Ascomycota</taxon>
        <taxon>Pezizomycotina</taxon>
        <taxon>Leotiomycetes</taxon>
        <taxon>Thelebolales</taxon>
        <taxon>Thelebolaceae</taxon>
        <taxon>Pseudogymnoascus</taxon>
    </lineage>
</organism>
<protein>
    <submittedName>
        <fullName evidence="3">Uncharacterized protein</fullName>
    </submittedName>
</protein>
<name>A0A1B8GTU3_9PEZI</name>
<sequence>MVAETPKLPMLHANNRQEIGIMVGFIAVFIIVTALFSFLWSSKNKRHDTFEVERQRGLKEKGWGMQGWDREGRVKREENGMGGVFEHAEEVDRPGQQQEAKPE</sequence>
<feature type="transmembrane region" description="Helical" evidence="2">
    <location>
        <begin position="20"/>
        <end position="40"/>
    </location>
</feature>
<keyword evidence="2" id="KW-0472">Membrane</keyword>
<proteinExistence type="predicted"/>
<feature type="region of interest" description="Disordered" evidence="1">
    <location>
        <begin position="80"/>
        <end position="103"/>
    </location>
</feature>
<dbReference type="OrthoDB" id="3436553at2759"/>
<evidence type="ECO:0000313" key="3">
    <source>
        <dbReference type="EMBL" id="OBT99249.1"/>
    </source>
</evidence>
<dbReference type="Proteomes" id="UP000091956">
    <property type="component" value="Unassembled WGS sequence"/>
</dbReference>
<dbReference type="AlphaFoldDB" id="A0A1B8GTU3"/>
<evidence type="ECO:0000313" key="4">
    <source>
        <dbReference type="Proteomes" id="UP000091956"/>
    </source>
</evidence>
<reference evidence="4" key="2">
    <citation type="journal article" date="2018" name="Nat. Commun.">
        <title>Extreme sensitivity to ultraviolet light in the fungal pathogen causing white-nose syndrome of bats.</title>
        <authorList>
            <person name="Palmer J.M."/>
            <person name="Drees K.P."/>
            <person name="Foster J.T."/>
            <person name="Lindner D.L."/>
        </authorList>
    </citation>
    <scope>NUCLEOTIDE SEQUENCE [LARGE SCALE GENOMIC DNA]</scope>
    <source>
        <strain evidence="4">UAMH 10579</strain>
    </source>
</reference>
<keyword evidence="4" id="KW-1185">Reference proteome</keyword>
<accession>A0A1B8GTU3</accession>
<dbReference type="GeneID" id="28836089"/>
<reference evidence="3 4" key="1">
    <citation type="submission" date="2016-03" db="EMBL/GenBank/DDBJ databases">
        <title>Comparative genomics of Pseudogymnoascus destructans, the fungus causing white-nose syndrome of bats.</title>
        <authorList>
            <person name="Palmer J.M."/>
            <person name="Drees K.P."/>
            <person name="Foster J.T."/>
            <person name="Lindner D.L."/>
        </authorList>
    </citation>
    <scope>NUCLEOTIDE SEQUENCE [LARGE SCALE GENOMIC DNA]</scope>
    <source>
        <strain evidence="3 4">UAMH 10579</strain>
    </source>
</reference>
<gene>
    <name evidence="3" type="ORF">VE01_02703</name>
</gene>
<evidence type="ECO:0000256" key="2">
    <source>
        <dbReference type="SAM" id="Phobius"/>
    </source>
</evidence>
<dbReference type="EMBL" id="KV460213">
    <property type="protein sequence ID" value="OBT99249.1"/>
    <property type="molecule type" value="Genomic_DNA"/>
</dbReference>
<evidence type="ECO:0000256" key="1">
    <source>
        <dbReference type="SAM" id="MobiDB-lite"/>
    </source>
</evidence>